<evidence type="ECO:0000256" key="1">
    <source>
        <dbReference type="SAM" id="SignalP"/>
    </source>
</evidence>
<name>A0A4R6IWI4_9BACT</name>
<dbReference type="Proteomes" id="UP000295741">
    <property type="component" value="Unassembled WGS sequence"/>
</dbReference>
<dbReference type="InterPro" id="IPR050904">
    <property type="entry name" value="Adhesion/Biosynth-related"/>
</dbReference>
<keyword evidence="1" id="KW-0732">Signal</keyword>
<dbReference type="PANTHER" id="PTHR10900">
    <property type="entry name" value="PERIOSTIN-RELATED"/>
    <property type="match status" value="1"/>
</dbReference>
<dbReference type="PROSITE" id="PS50213">
    <property type="entry name" value="FAS1"/>
    <property type="match status" value="1"/>
</dbReference>
<dbReference type="PANTHER" id="PTHR10900:SF77">
    <property type="entry name" value="FI19380P1"/>
    <property type="match status" value="1"/>
</dbReference>
<evidence type="ECO:0000313" key="3">
    <source>
        <dbReference type="EMBL" id="TDO27054.1"/>
    </source>
</evidence>
<gene>
    <name evidence="3" type="ORF">BC659_2371</name>
</gene>
<feature type="signal peptide" evidence="1">
    <location>
        <begin position="1"/>
        <end position="19"/>
    </location>
</feature>
<dbReference type="SMART" id="SM00554">
    <property type="entry name" value="FAS1"/>
    <property type="match status" value="1"/>
</dbReference>
<dbReference type="RefSeq" id="WP_133474921.1">
    <property type="nucleotide sequence ID" value="NZ_SNWP01000011.1"/>
</dbReference>
<accession>A0A4R6IWI4</accession>
<sequence>MRKIIFALILLFSFLNSQAQVVAIIGEGRNAREVKINSGGPSMSPQKNIVENTASSPEFSALLMLLQSAGLIETLTASGPYTLFAPANNAFAKISPSVLTSLSDDEHKTALKKTLGFHVVSGRYDQSTLLKMIKDANGTATLTTLDGLPLKVTRKGKKIIISDGKKLQAAVQVADIEQSNGMIHVIDKVLMDQ</sequence>
<feature type="chain" id="PRO_5020711203" evidence="1">
    <location>
        <begin position="20"/>
        <end position="193"/>
    </location>
</feature>
<comment type="caution">
    <text evidence="3">The sequence shown here is derived from an EMBL/GenBank/DDBJ whole genome shotgun (WGS) entry which is preliminary data.</text>
</comment>
<keyword evidence="4" id="KW-1185">Reference proteome</keyword>
<dbReference type="Pfam" id="PF02469">
    <property type="entry name" value="Fasciclin"/>
    <property type="match status" value="1"/>
</dbReference>
<protein>
    <submittedName>
        <fullName evidence="3">Putative surface protein with fasciclin (FAS1) repeats</fullName>
    </submittedName>
</protein>
<dbReference type="GO" id="GO:0005615">
    <property type="term" value="C:extracellular space"/>
    <property type="evidence" value="ECO:0007669"/>
    <property type="project" value="TreeGrafter"/>
</dbReference>
<organism evidence="3 4">
    <name type="scientific">Sediminibacterium goheungense</name>
    <dbReference type="NCBI Taxonomy" id="1086393"/>
    <lineage>
        <taxon>Bacteria</taxon>
        <taxon>Pseudomonadati</taxon>
        <taxon>Bacteroidota</taxon>
        <taxon>Chitinophagia</taxon>
        <taxon>Chitinophagales</taxon>
        <taxon>Chitinophagaceae</taxon>
        <taxon>Sediminibacterium</taxon>
    </lineage>
</organism>
<reference evidence="3 4" key="1">
    <citation type="submission" date="2019-03" db="EMBL/GenBank/DDBJ databases">
        <title>Genomic Encyclopedia of Archaeal and Bacterial Type Strains, Phase II (KMG-II): from individual species to whole genera.</title>
        <authorList>
            <person name="Goeker M."/>
        </authorList>
    </citation>
    <scope>NUCLEOTIDE SEQUENCE [LARGE SCALE GENOMIC DNA]</scope>
    <source>
        <strain evidence="3 4">DSM 28323</strain>
    </source>
</reference>
<dbReference type="Gene3D" id="2.30.180.10">
    <property type="entry name" value="FAS1 domain"/>
    <property type="match status" value="1"/>
</dbReference>
<dbReference type="InterPro" id="IPR036378">
    <property type="entry name" value="FAS1_dom_sf"/>
</dbReference>
<dbReference type="SUPFAM" id="SSF82153">
    <property type="entry name" value="FAS1 domain"/>
    <property type="match status" value="1"/>
</dbReference>
<dbReference type="FunFam" id="2.30.180.10:FF:000032">
    <property type="entry name" value="Fasciclin domain-containing protein, putative"/>
    <property type="match status" value="1"/>
</dbReference>
<evidence type="ECO:0000259" key="2">
    <source>
        <dbReference type="PROSITE" id="PS50213"/>
    </source>
</evidence>
<dbReference type="InterPro" id="IPR000782">
    <property type="entry name" value="FAS1_domain"/>
</dbReference>
<dbReference type="AlphaFoldDB" id="A0A4R6IWI4"/>
<feature type="domain" description="FAS1" evidence="2">
    <location>
        <begin position="46"/>
        <end position="190"/>
    </location>
</feature>
<dbReference type="EMBL" id="SNWP01000011">
    <property type="protein sequence ID" value="TDO27054.1"/>
    <property type="molecule type" value="Genomic_DNA"/>
</dbReference>
<dbReference type="OrthoDB" id="9800666at2"/>
<proteinExistence type="predicted"/>
<evidence type="ECO:0000313" key="4">
    <source>
        <dbReference type="Proteomes" id="UP000295741"/>
    </source>
</evidence>